<reference evidence="1" key="1">
    <citation type="submission" date="2025-08" db="UniProtKB">
        <authorList>
            <consortium name="RefSeq"/>
        </authorList>
    </citation>
    <scope>IDENTIFICATION</scope>
</reference>
<accession>A0AAJ6ZG31</accession>
<sequence>MTGRTTDRKGKSKELKSLTNELQNEIAAFTLPNSLPCSEIDFPIAPRRKPRANWDEILEESDEKFQEIEEYEDSKKGRQLLSPFLILADTECNYLKEKVFVHLQPALEETLHKAQIWEALKQQKCFFNGIDHIAQVLWNNNPKHPHRKELNLHIFNMPWVRELLKSNPRAYYPKSWLWPDDYAATVIQKTVRQYFVQREDDVQEMRNFWRKLEVERAIPEIQGNPLLSKKFATSQN</sequence>
<gene>
    <name evidence="1" type="primary">LOC106121021</name>
</gene>
<dbReference type="RefSeq" id="XP_013171953.1">
    <property type="nucleotide sequence ID" value="XM_013316499.1"/>
</dbReference>
<organism evidence="1">
    <name type="scientific">Papilio xuthus</name>
    <name type="common">Asian swallowtail butterfly</name>
    <dbReference type="NCBI Taxonomy" id="66420"/>
    <lineage>
        <taxon>Eukaryota</taxon>
        <taxon>Metazoa</taxon>
        <taxon>Ecdysozoa</taxon>
        <taxon>Arthropoda</taxon>
        <taxon>Hexapoda</taxon>
        <taxon>Insecta</taxon>
        <taxon>Pterygota</taxon>
        <taxon>Neoptera</taxon>
        <taxon>Endopterygota</taxon>
        <taxon>Lepidoptera</taxon>
        <taxon>Glossata</taxon>
        <taxon>Ditrysia</taxon>
        <taxon>Papilionoidea</taxon>
        <taxon>Papilionidae</taxon>
        <taxon>Papilioninae</taxon>
        <taxon>Papilio</taxon>
    </lineage>
</organism>
<dbReference type="InterPro" id="IPR043408">
    <property type="entry name" value="IQCK"/>
</dbReference>
<evidence type="ECO:0000313" key="1">
    <source>
        <dbReference type="RefSeq" id="XP_013171953.1"/>
    </source>
</evidence>
<proteinExistence type="predicted"/>
<protein>
    <submittedName>
        <fullName evidence="1">Uncharacterized protein LOC106121021 isoform X1</fullName>
    </submittedName>
</protein>
<dbReference type="Proteomes" id="UP000694872">
    <property type="component" value="Unplaced"/>
</dbReference>
<name>A0AAJ6ZG31_PAPXU</name>
<dbReference type="KEGG" id="pxu:106121021"/>
<dbReference type="PANTHER" id="PTHR34927">
    <property type="entry name" value="IQ DOMAIN-CONTAINING PROTEIN K"/>
    <property type="match status" value="1"/>
</dbReference>
<dbReference type="PANTHER" id="PTHR34927:SF1">
    <property type="entry name" value="IQ DOMAIN-CONTAINING PROTEIN K"/>
    <property type="match status" value="1"/>
</dbReference>
<dbReference type="AlphaFoldDB" id="A0AAJ6ZG31"/>
<dbReference type="GeneID" id="106121021"/>